<name>A0ABM9IH45_RALPI</name>
<accession>A0ABM9IH45</accession>
<evidence type="ECO:0008006" key="3">
    <source>
        <dbReference type="Google" id="ProtNLM"/>
    </source>
</evidence>
<dbReference type="EMBL" id="CATWFT010000001">
    <property type="protein sequence ID" value="CAJ0721710.1"/>
    <property type="molecule type" value="Genomic_DNA"/>
</dbReference>
<gene>
    <name evidence="1" type="ORF">R38712_00245</name>
</gene>
<keyword evidence="2" id="KW-1185">Reference proteome</keyword>
<dbReference type="InterPro" id="IPR018680">
    <property type="entry name" value="DUF2164"/>
</dbReference>
<sequence>MPACATAPRTSKFLARRARYGAISAAPARRRLRKACRFDNAVGVSFSALAFRDVREEAVQSIHRYFTEQLDERIGNIQAGALLSFFLEEIGPAVYNLAVQEVQERLQTRVAELDYECHQEPFQYWKKFDKRR</sequence>
<organism evidence="1 2">
    <name type="scientific">Ralstonia pickettii</name>
    <name type="common">Burkholderia pickettii</name>
    <dbReference type="NCBI Taxonomy" id="329"/>
    <lineage>
        <taxon>Bacteria</taxon>
        <taxon>Pseudomonadati</taxon>
        <taxon>Pseudomonadota</taxon>
        <taxon>Betaproteobacteria</taxon>
        <taxon>Burkholderiales</taxon>
        <taxon>Burkholderiaceae</taxon>
        <taxon>Ralstonia</taxon>
    </lineage>
</organism>
<proteinExistence type="predicted"/>
<dbReference type="Pfam" id="PF09932">
    <property type="entry name" value="DUF2164"/>
    <property type="match status" value="1"/>
</dbReference>
<comment type="caution">
    <text evidence="1">The sequence shown here is derived from an EMBL/GenBank/DDBJ whole genome shotgun (WGS) entry which is preliminary data.</text>
</comment>
<dbReference type="Proteomes" id="UP001189303">
    <property type="component" value="Unassembled WGS sequence"/>
</dbReference>
<evidence type="ECO:0000313" key="2">
    <source>
        <dbReference type="Proteomes" id="UP001189303"/>
    </source>
</evidence>
<reference evidence="1 2" key="1">
    <citation type="submission" date="2023-07" db="EMBL/GenBank/DDBJ databases">
        <authorList>
            <person name="Peeters C."/>
        </authorList>
    </citation>
    <scope>NUCLEOTIDE SEQUENCE [LARGE SCALE GENOMIC DNA]</scope>
    <source>
        <strain evidence="1 2">R-38712</strain>
    </source>
</reference>
<evidence type="ECO:0000313" key="1">
    <source>
        <dbReference type="EMBL" id="CAJ0721710.1"/>
    </source>
</evidence>
<protein>
    <recommendedName>
        <fullName evidence="3">DUF2164 domain-containing protein</fullName>
    </recommendedName>
</protein>